<evidence type="ECO:0000313" key="2">
    <source>
        <dbReference type="Proteomes" id="UP000027442"/>
    </source>
</evidence>
<evidence type="ECO:0000313" key="1">
    <source>
        <dbReference type="EMBL" id="KDR50919.1"/>
    </source>
</evidence>
<dbReference type="PATRIC" id="fig|1122985.7.peg.3154"/>
<gene>
    <name evidence="1" type="ORF">HMPREF1991_03049</name>
</gene>
<dbReference type="Proteomes" id="UP000027442">
    <property type="component" value="Unassembled WGS sequence"/>
</dbReference>
<accession>A0A069QFW0</accession>
<proteinExistence type="predicted"/>
<protein>
    <submittedName>
        <fullName evidence="1">Uncharacterized protein</fullName>
    </submittedName>
</protein>
<organism evidence="1 2">
    <name type="scientific">Hoylesella loescheii DSM 19665 = JCM 12249 = ATCC 15930</name>
    <dbReference type="NCBI Taxonomy" id="1122985"/>
    <lineage>
        <taxon>Bacteria</taxon>
        <taxon>Pseudomonadati</taxon>
        <taxon>Bacteroidota</taxon>
        <taxon>Bacteroidia</taxon>
        <taxon>Bacteroidales</taxon>
        <taxon>Prevotellaceae</taxon>
        <taxon>Hoylesella</taxon>
    </lineage>
</organism>
<comment type="caution">
    <text evidence="1">The sequence shown here is derived from an EMBL/GenBank/DDBJ whole genome shotgun (WGS) entry which is preliminary data.</text>
</comment>
<dbReference type="HOGENOM" id="CLU_1347910_0_0_10"/>
<keyword evidence="2" id="KW-1185">Reference proteome</keyword>
<sequence>MSGKAYNSFVYDLSKKVDRYDFIPEIKLSEKLKISSKEVFFCDWGYVKDKKKSPYFYHNEVLETLWNCPVCDFNFDWKKYKDNGYFKYHLSPYLESSKKEKIFIYLRKRGDVTITFDVIKGNTKANDSDGYLIVKVNPPYAKNGIELLSPRGPIKVEYGSSITVKLRIKPNINHFYPNEYFDLNFYAFDNSRDLFDLEGNVTG</sequence>
<dbReference type="RefSeq" id="WP_009237967.1">
    <property type="nucleotide sequence ID" value="NZ_KB899238.1"/>
</dbReference>
<name>A0A069QFW0_HOYLO</name>
<reference evidence="1 2" key="1">
    <citation type="submission" date="2013-08" db="EMBL/GenBank/DDBJ databases">
        <authorList>
            <person name="Weinstock G."/>
            <person name="Sodergren E."/>
            <person name="Wylie T."/>
            <person name="Fulton L."/>
            <person name="Fulton R."/>
            <person name="Fronick C."/>
            <person name="O'Laughlin M."/>
            <person name="Godfrey J."/>
            <person name="Miner T."/>
            <person name="Herter B."/>
            <person name="Appelbaum E."/>
            <person name="Cordes M."/>
            <person name="Lek S."/>
            <person name="Wollam A."/>
            <person name="Pepin K.H."/>
            <person name="Palsikar V.B."/>
            <person name="Mitreva M."/>
            <person name="Wilson R.K."/>
        </authorList>
    </citation>
    <scope>NUCLEOTIDE SEQUENCE [LARGE SCALE GENOMIC DNA]</scope>
    <source>
        <strain evidence="1 2">ATCC 15930</strain>
    </source>
</reference>
<dbReference type="EMBL" id="JNGW01000132">
    <property type="protein sequence ID" value="KDR50919.1"/>
    <property type="molecule type" value="Genomic_DNA"/>
</dbReference>
<dbReference type="AlphaFoldDB" id="A0A069QFW0"/>